<organism evidence="1 2">
    <name type="scientific">Cetraspora pellucida</name>
    <dbReference type="NCBI Taxonomy" id="1433469"/>
    <lineage>
        <taxon>Eukaryota</taxon>
        <taxon>Fungi</taxon>
        <taxon>Fungi incertae sedis</taxon>
        <taxon>Mucoromycota</taxon>
        <taxon>Glomeromycotina</taxon>
        <taxon>Glomeromycetes</taxon>
        <taxon>Diversisporales</taxon>
        <taxon>Gigasporaceae</taxon>
        <taxon>Cetraspora</taxon>
    </lineage>
</organism>
<sequence>AAAVIRVERAQQKVKERCDKQASIIEELKKGELVLVFKASQENSKSHKLSPKWKEPFVIHKIQTKGVFKLRTLDENIIKTPINRKLLKRYYVRKN</sequence>
<keyword evidence="2" id="KW-1185">Reference proteome</keyword>
<proteinExistence type="predicted"/>
<comment type="caution">
    <text evidence="1">The sequence shown here is derived from an EMBL/GenBank/DDBJ whole genome shotgun (WGS) entry which is preliminary data.</text>
</comment>
<name>A0A9N9JKY3_9GLOM</name>
<protein>
    <submittedName>
        <fullName evidence="1">22357_t:CDS:1</fullName>
    </submittedName>
</protein>
<evidence type="ECO:0000313" key="2">
    <source>
        <dbReference type="Proteomes" id="UP000789759"/>
    </source>
</evidence>
<dbReference type="AlphaFoldDB" id="A0A9N9JKY3"/>
<dbReference type="EMBL" id="CAJVQA010024207">
    <property type="protein sequence ID" value="CAG8781517.1"/>
    <property type="molecule type" value="Genomic_DNA"/>
</dbReference>
<dbReference type="Proteomes" id="UP000789759">
    <property type="component" value="Unassembled WGS sequence"/>
</dbReference>
<feature type="non-terminal residue" evidence="1">
    <location>
        <position position="1"/>
    </location>
</feature>
<gene>
    <name evidence="1" type="ORF">CPELLU_LOCUS16418</name>
</gene>
<dbReference type="OrthoDB" id="2431472at2759"/>
<evidence type="ECO:0000313" key="1">
    <source>
        <dbReference type="EMBL" id="CAG8781517.1"/>
    </source>
</evidence>
<accession>A0A9N9JKY3</accession>
<reference evidence="1" key="1">
    <citation type="submission" date="2021-06" db="EMBL/GenBank/DDBJ databases">
        <authorList>
            <person name="Kallberg Y."/>
            <person name="Tangrot J."/>
            <person name="Rosling A."/>
        </authorList>
    </citation>
    <scope>NUCLEOTIDE SEQUENCE</scope>
    <source>
        <strain evidence="1">FL966</strain>
    </source>
</reference>